<dbReference type="Gene3D" id="1.10.287.1060">
    <property type="entry name" value="ESAT-6-like"/>
    <property type="match status" value="1"/>
</dbReference>
<dbReference type="AlphaFoldDB" id="A0AB39M3N4"/>
<dbReference type="EMBL" id="CP163431">
    <property type="protein sequence ID" value="XDQ00489.1"/>
    <property type="molecule type" value="Genomic_DNA"/>
</dbReference>
<reference evidence="1" key="1">
    <citation type="submission" date="2024-07" db="EMBL/GenBank/DDBJ databases">
        <authorList>
            <person name="Yu S.T."/>
        </authorList>
    </citation>
    <scope>NUCLEOTIDE SEQUENCE</scope>
    <source>
        <strain evidence="1">R08</strain>
    </source>
</reference>
<name>A0AB39M3N4_9ACTN</name>
<proteinExistence type="predicted"/>
<sequence>MGDGKDPAKVLDIKTADIKRAAPDFQTAAVDLGKALTALVKSLDGLGEPWGNDKQGKEFGDSYKPLQKKIESAAGTLVLGLTSIHEAMADMADGHVDNDELIAGMFTEVKATKPDGAGER</sequence>
<organism evidence="1">
    <name type="scientific">Streptomyces sp. R08</name>
    <dbReference type="NCBI Taxonomy" id="3238624"/>
    <lineage>
        <taxon>Bacteria</taxon>
        <taxon>Bacillati</taxon>
        <taxon>Actinomycetota</taxon>
        <taxon>Actinomycetes</taxon>
        <taxon>Kitasatosporales</taxon>
        <taxon>Streptomycetaceae</taxon>
        <taxon>Streptomyces</taxon>
    </lineage>
</organism>
<dbReference type="SUPFAM" id="SSF140453">
    <property type="entry name" value="EsxAB dimer-like"/>
    <property type="match status" value="1"/>
</dbReference>
<protein>
    <recommendedName>
        <fullName evidence="2">WXG100 family type VII secretion target</fullName>
    </recommendedName>
</protein>
<dbReference type="RefSeq" id="WP_369187235.1">
    <property type="nucleotide sequence ID" value="NZ_CP163431.1"/>
</dbReference>
<evidence type="ECO:0008006" key="2">
    <source>
        <dbReference type="Google" id="ProtNLM"/>
    </source>
</evidence>
<accession>A0AB39M3N4</accession>
<dbReference type="InterPro" id="IPR036689">
    <property type="entry name" value="ESAT-6-like_sf"/>
</dbReference>
<gene>
    <name evidence="1" type="ORF">AB5J58_09990</name>
</gene>
<evidence type="ECO:0000313" key="1">
    <source>
        <dbReference type="EMBL" id="XDQ00489.1"/>
    </source>
</evidence>